<gene>
    <name evidence="2" type="ORF">SAMN02982919_02336</name>
</gene>
<evidence type="ECO:0000256" key="1">
    <source>
        <dbReference type="SAM" id="MobiDB-lite"/>
    </source>
</evidence>
<dbReference type="Proteomes" id="UP000199766">
    <property type="component" value="Unassembled WGS sequence"/>
</dbReference>
<organism evidence="2 3">
    <name type="scientific">Giesbergeria anulus</name>
    <dbReference type="NCBI Taxonomy" id="180197"/>
    <lineage>
        <taxon>Bacteria</taxon>
        <taxon>Pseudomonadati</taxon>
        <taxon>Pseudomonadota</taxon>
        <taxon>Betaproteobacteria</taxon>
        <taxon>Burkholderiales</taxon>
        <taxon>Comamonadaceae</taxon>
        <taxon>Giesbergeria</taxon>
    </lineage>
</organism>
<evidence type="ECO:0000313" key="2">
    <source>
        <dbReference type="EMBL" id="SER39296.1"/>
    </source>
</evidence>
<feature type="compositionally biased region" description="Basic and acidic residues" evidence="1">
    <location>
        <begin position="177"/>
        <end position="228"/>
    </location>
</feature>
<dbReference type="EMBL" id="FOGD01000007">
    <property type="protein sequence ID" value="SER39296.1"/>
    <property type="molecule type" value="Genomic_DNA"/>
</dbReference>
<sequence length="253" mass="27263">MPMNDKFQFTNGLKRGSEEAMLVAMVVASFFNIYAMNKMEPKTIVINQTVPAPVAVKSGDVETAAPKVSTKEEQVKLEVPSTGEKSPNGLVEVPKISLLPTPLNVGGKGDYENLMAETRKSSARHNRNPVVIQRIDEGKQDDDGSGVHVVLRSRDSEATTTVQREEESEAINVTLGSKEKAVPVKTEAPEYKPKDSPKPEKPKLEEGKKPDSVPVKLQEESSVSKETVKTIAPIAADGQSGGEGKDLEIGSGQ</sequence>
<dbReference type="RefSeq" id="WP_218144485.1">
    <property type="nucleotide sequence ID" value="NZ_FOGD01000007.1"/>
</dbReference>
<feature type="compositionally biased region" description="Basic and acidic residues" evidence="1">
    <location>
        <begin position="243"/>
        <end position="253"/>
    </location>
</feature>
<proteinExistence type="predicted"/>
<accession>A0A1H9NTI8</accession>
<feature type="region of interest" description="Disordered" evidence="1">
    <location>
        <begin position="154"/>
        <end position="253"/>
    </location>
</feature>
<name>A0A1H9NTI8_9BURK</name>
<protein>
    <submittedName>
        <fullName evidence="2">Uncharacterized protein</fullName>
    </submittedName>
</protein>
<dbReference type="AlphaFoldDB" id="A0A1H9NTI8"/>
<dbReference type="STRING" id="180197.SAMN02982919_02336"/>
<reference evidence="2 3" key="1">
    <citation type="submission" date="2016-10" db="EMBL/GenBank/DDBJ databases">
        <authorList>
            <person name="de Groot N.N."/>
        </authorList>
    </citation>
    <scope>NUCLEOTIDE SEQUENCE [LARGE SCALE GENOMIC DNA]</scope>
    <source>
        <strain evidence="2 3">ATCC 35958</strain>
    </source>
</reference>
<evidence type="ECO:0000313" key="3">
    <source>
        <dbReference type="Proteomes" id="UP000199766"/>
    </source>
</evidence>
<keyword evidence="3" id="KW-1185">Reference proteome</keyword>